<name>A0A8J7HZ89_9NOST</name>
<reference evidence="8 9" key="1">
    <citation type="journal article" date="2021" name="Int. J. Syst. Evol. Microbiol.">
        <title>Amazonocrinis nigriterrae gen. nov., sp. nov., Atlanticothrix silvestris gen. nov., sp. nov. and Dendronalium phyllosphericum gen. nov., sp. nov., nostocacean cyanobacteria from Brazilian environments.</title>
        <authorList>
            <person name="Alvarenga D.O."/>
            <person name="Andreote A.P.D."/>
            <person name="Branco L.H.Z."/>
            <person name="Delbaje E."/>
            <person name="Cruz R.B."/>
            <person name="Varani A.M."/>
            <person name="Fiore M.F."/>
        </authorList>
    </citation>
    <scope>NUCLEOTIDE SEQUENCE [LARGE SCALE GENOMIC DNA]</scope>
    <source>
        <strain evidence="8 9">CENA67</strain>
    </source>
</reference>
<keyword evidence="2" id="KW-1277">Toxin-antitoxin system</keyword>
<evidence type="ECO:0000256" key="3">
    <source>
        <dbReference type="ARBA" id="ARBA00022722"/>
    </source>
</evidence>
<keyword evidence="3" id="KW-0540">Nuclease</keyword>
<evidence type="ECO:0000256" key="6">
    <source>
        <dbReference type="ARBA" id="ARBA00022884"/>
    </source>
</evidence>
<protein>
    <submittedName>
        <fullName evidence="8">Type II toxin-antitoxin system HicA family toxin</fullName>
    </submittedName>
</protein>
<evidence type="ECO:0000256" key="4">
    <source>
        <dbReference type="ARBA" id="ARBA00022759"/>
    </source>
</evidence>
<keyword evidence="7" id="KW-0346">Stress response</keyword>
<keyword evidence="9" id="KW-1185">Reference proteome</keyword>
<dbReference type="InterPro" id="IPR012933">
    <property type="entry name" value="HicA_mRNA_interferase"/>
</dbReference>
<gene>
    <name evidence="8" type="ORF">I8748_24105</name>
</gene>
<evidence type="ECO:0000313" key="9">
    <source>
        <dbReference type="Proteomes" id="UP000632766"/>
    </source>
</evidence>
<organism evidence="8 9">
    <name type="scientific">Amazonocrinis nigriterrae CENA67</name>
    <dbReference type="NCBI Taxonomy" id="2794033"/>
    <lineage>
        <taxon>Bacteria</taxon>
        <taxon>Bacillati</taxon>
        <taxon>Cyanobacteriota</taxon>
        <taxon>Cyanophyceae</taxon>
        <taxon>Nostocales</taxon>
        <taxon>Nostocaceae</taxon>
        <taxon>Amazonocrinis</taxon>
        <taxon>Amazonocrinis nigriterrae</taxon>
    </lineage>
</organism>
<proteinExistence type="inferred from homology"/>
<keyword evidence="5" id="KW-0378">Hydrolase</keyword>
<dbReference type="GO" id="GO:0003729">
    <property type="term" value="F:mRNA binding"/>
    <property type="evidence" value="ECO:0007669"/>
    <property type="project" value="InterPro"/>
</dbReference>
<dbReference type="GO" id="GO:0004519">
    <property type="term" value="F:endonuclease activity"/>
    <property type="evidence" value="ECO:0007669"/>
    <property type="project" value="UniProtKB-KW"/>
</dbReference>
<comment type="caution">
    <text evidence="8">The sequence shown here is derived from an EMBL/GenBank/DDBJ whole genome shotgun (WGS) entry which is preliminary data.</text>
</comment>
<evidence type="ECO:0000256" key="5">
    <source>
        <dbReference type="ARBA" id="ARBA00022801"/>
    </source>
</evidence>
<accession>A0A8J7HZ89</accession>
<evidence type="ECO:0000256" key="7">
    <source>
        <dbReference type="ARBA" id="ARBA00023016"/>
    </source>
</evidence>
<dbReference type="AlphaFoldDB" id="A0A8J7HZ89"/>
<dbReference type="GO" id="GO:0016787">
    <property type="term" value="F:hydrolase activity"/>
    <property type="evidence" value="ECO:0007669"/>
    <property type="project" value="UniProtKB-KW"/>
</dbReference>
<evidence type="ECO:0000256" key="1">
    <source>
        <dbReference type="ARBA" id="ARBA00006620"/>
    </source>
</evidence>
<sequence length="85" mass="9418">MSKLTPVSWRNLVKRLQELGFEGPYAGGKHPQMRRGDVTVILPNPHEGNICLGLLSRLLRQAGVSREEWLAQPNIKGVLNSALCT</sequence>
<evidence type="ECO:0000313" key="8">
    <source>
        <dbReference type="EMBL" id="MBH8565229.1"/>
    </source>
</evidence>
<dbReference type="SUPFAM" id="SSF54786">
    <property type="entry name" value="YcfA/nrd intein domain"/>
    <property type="match status" value="1"/>
</dbReference>
<dbReference type="InterPro" id="IPR038570">
    <property type="entry name" value="HicA_sf"/>
</dbReference>
<evidence type="ECO:0000256" key="2">
    <source>
        <dbReference type="ARBA" id="ARBA00022649"/>
    </source>
</evidence>
<dbReference type="Gene3D" id="3.30.920.30">
    <property type="entry name" value="Hypothetical protein"/>
    <property type="match status" value="1"/>
</dbReference>
<keyword evidence="6" id="KW-0694">RNA-binding</keyword>
<dbReference type="EMBL" id="JAECZC010000057">
    <property type="protein sequence ID" value="MBH8565229.1"/>
    <property type="molecule type" value="Genomic_DNA"/>
</dbReference>
<dbReference type="Proteomes" id="UP000632766">
    <property type="component" value="Unassembled WGS sequence"/>
</dbReference>
<dbReference type="RefSeq" id="WP_198127035.1">
    <property type="nucleotide sequence ID" value="NZ_JAECZC010000057.1"/>
</dbReference>
<dbReference type="Pfam" id="PF07927">
    <property type="entry name" value="HicA_toxin"/>
    <property type="match status" value="1"/>
</dbReference>
<keyword evidence="4" id="KW-0255">Endonuclease</keyword>
<comment type="similarity">
    <text evidence="1">Belongs to the HicA mRNA interferase family.</text>
</comment>